<dbReference type="GO" id="GO:0004930">
    <property type="term" value="F:G protein-coupled receptor activity"/>
    <property type="evidence" value="ECO:0007669"/>
    <property type="project" value="InterPro"/>
</dbReference>
<feature type="transmembrane region" description="Helical" evidence="6">
    <location>
        <begin position="383"/>
        <end position="408"/>
    </location>
</feature>
<dbReference type="Proteomes" id="UP000735302">
    <property type="component" value="Unassembled WGS sequence"/>
</dbReference>
<dbReference type="SUPFAM" id="SSF81321">
    <property type="entry name" value="Family A G protein-coupled receptor-like"/>
    <property type="match status" value="1"/>
</dbReference>
<evidence type="ECO:0000256" key="3">
    <source>
        <dbReference type="ARBA" id="ARBA00022989"/>
    </source>
</evidence>
<dbReference type="Gene3D" id="1.20.1070.10">
    <property type="entry name" value="Rhodopsin 7-helix transmembrane proteins"/>
    <property type="match status" value="1"/>
</dbReference>
<feature type="domain" description="G-protein coupled receptors family 1 profile" evidence="7">
    <location>
        <begin position="51"/>
        <end position="407"/>
    </location>
</feature>
<dbReference type="GO" id="GO:0016020">
    <property type="term" value="C:membrane"/>
    <property type="evidence" value="ECO:0007669"/>
    <property type="project" value="UniProtKB-SubCell"/>
</dbReference>
<keyword evidence="3 6" id="KW-1133">Transmembrane helix</keyword>
<gene>
    <name evidence="8" type="ORF">PoB_006363800</name>
</gene>
<dbReference type="AlphaFoldDB" id="A0AAV4CZ95"/>
<accession>A0AAV4CZ95</accession>
<dbReference type="Pfam" id="PF00001">
    <property type="entry name" value="7tm_1"/>
    <property type="match status" value="1"/>
</dbReference>
<evidence type="ECO:0000259" key="7">
    <source>
        <dbReference type="PROSITE" id="PS50262"/>
    </source>
</evidence>
<evidence type="ECO:0000256" key="1">
    <source>
        <dbReference type="ARBA" id="ARBA00004370"/>
    </source>
</evidence>
<evidence type="ECO:0000313" key="8">
    <source>
        <dbReference type="EMBL" id="GFO37133.1"/>
    </source>
</evidence>
<feature type="transmembrane region" description="Helical" evidence="6">
    <location>
        <begin position="151"/>
        <end position="175"/>
    </location>
</feature>
<evidence type="ECO:0000256" key="6">
    <source>
        <dbReference type="SAM" id="Phobius"/>
    </source>
</evidence>
<protein>
    <submittedName>
        <fullName evidence="8">Growth hormone secretagogue receptor type 1-like</fullName>
    </submittedName>
</protein>
<dbReference type="InterPro" id="IPR017452">
    <property type="entry name" value="GPCR_Rhodpsn_7TM"/>
</dbReference>
<dbReference type="PRINTS" id="PR00237">
    <property type="entry name" value="GPCRRHODOPSN"/>
</dbReference>
<keyword evidence="9" id="KW-1185">Reference proteome</keyword>
<dbReference type="InterPro" id="IPR052954">
    <property type="entry name" value="GPCR-Ligand_Int"/>
</dbReference>
<evidence type="ECO:0000256" key="4">
    <source>
        <dbReference type="ARBA" id="ARBA00023136"/>
    </source>
</evidence>
<evidence type="ECO:0000256" key="2">
    <source>
        <dbReference type="ARBA" id="ARBA00022692"/>
    </source>
</evidence>
<feature type="transmembrane region" description="Helical" evidence="6">
    <location>
        <begin position="348"/>
        <end position="371"/>
    </location>
</feature>
<comment type="caution">
    <text evidence="8">The sequence shown here is derived from an EMBL/GenBank/DDBJ whole genome shotgun (WGS) entry which is preliminary data.</text>
</comment>
<dbReference type="PANTHER" id="PTHR46641:SF25">
    <property type="entry name" value="CNMAMIDE RECEPTOR-RELATED"/>
    <property type="match status" value="1"/>
</dbReference>
<feature type="compositionally biased region" description="Basic and acidic residues" evidence="5">
    <location>
        <begin position="264"/>
        <end position="273"/>
    </location>
</feature>
<keyword evidence="8" id="KW-0675">Receptor</keyword>
<comment type="subcellular location">
    <subcellularLocation>
        <location evidence="1">Membrane</location>
    </subcellularLocation>
</comment>
<dbReference type="PANTHER" id="PTHR46641">
    <property type="entry name" value="FMRFAMIDE RECEPTOR-RELATED"/>
    <property type="match status" value="1"/>
</dbReference>
<proteinExistence type="predicted"/>
<dbReference type="EMBL" id="BLXT01007177">
    <property type="protein sequence ID" value="GFO37133.1"/>
    <property type="molecule type" value="Genomic_DNA"/>
</dbReference>
<feature type="region of interest" description="Disordered" evidence="5">
    <location>
        <begin position="1"/>
        <end position="20"/>
    </location>
</feature>
<evidence type="ECO:0000313" key="9">
    <source>
        <dbReference type="Proteomes" id="UP000735302"/>
    </source>
</evidence>
<feature type="transmembrane region" description="Helical" evidence="6">
    <location>
        <begin position="38"/>
        <end position="59"/>
    </location>
</feature>
<evidence type="ECO:0000256" key="5">
    <source>
        <dbReference type="SAM" id="MobiDB-lite"/>
    </source>
</evidence>
<keyword evidence="4 6" id="KW-0472">Membrane</keyword>
<dbReference type="PROSITE" id="PS50262">
    <property type="entry name" value="G_PROTEIN_RECEP_F1_2"/>
    <property type="match status" value="1"/>
</dbReference>
<sequence length="479" mass="52395">MENTSHQTSPESSTTTPNLAQLSSEERLLQDINKSLKIYYSMFLIVTGSVLNILSILTLSRKTFRRSTTSVYLRFLAAIDLFVLYNGLGRHFISGAFNYNVRHISEAFCKFNQWTTASGPDISAWILVAVTAERVLSIVRPHSVRILCTKCTARLAALSIIVALLVANLPLLLFYGDFQEHDNITNRTRTLKCRVVRSAKFMDQVWYWLDLAKFVLLPSALLTTFNIVIVSAIARSRRNVRRVPSYRNSPSPSPDAQVAGRDSVSSRRSDGLSKSDAGSKCGRKNLDSIHTSDSRINVATVGEDPTIKTSLGSGLNGVGKTPSKVPTLKSSGVEGRGRVAGGSKETSLTITLVVVSATFVVCNTPVMVFLLNRDGWFRPDQGAASSLTWTVVVMIMYTNNALNFLLYCATGSKFRAEMCAMFASCRSLMLPTKRNAGVLTGLREIHVSSDCSDTPTATTSVSTVQGLAMSVRSSPRPLH</sequence>
<organism evidence="8 9">
    <name type="scientific">Plakobranchus ocellatus</name>
    <dbReference type="NCBI Taxonomy" id="259542"/>
    <lineage>
        <taxon>Eukaryota</taxon>
        <taxon>Metazoa</taxon>
        <taxon>Spiralia</taxon>
        <taxon>Lophotrochozoa</taxon>
        <taxon>Mollusca</taxon>
        <taxon>Gastropoda</taxon>
        <taxon>Heterobranchia</taxon>
        <taxon>Euthyneura</taxon>
        <taxon>Panpulmonata</taxon>
        <taxon>Sacoglossa</taxon>
        <taxon>Placobranchoidea</taxon>
        <taxon>Plakobranchidae</taxon>
        <taxon>Plakobranchus</taxon>
    </lineage>
</organism>
<reference evidence="8 9" key="1">
    <citation type="journal article" date="2021" name="Elife">
        <title>Chloroplast acquisition without the gene transfer in kleptoplastic sea slugs, Plakobranchus ocellatus.</title>
        <authorList>
            <person name="Maeda T."/>
            <person name="Takahashi S."/>
            <person name="Yoshida T."/>
            <person name="Shimamura S."/>
            <person name="Takaki Y."/>
            <person name="Nagai Y."/>
            <person name="Toyoda A."/>
            <person name="Suzuki Y."/>
            <person name="Arimoto A."/>
            <person name="Ishii H."/>
            <person name="Satoh N."/>
            <person name="Nishiyama T."/>
            <person name="Hasebe M."/>
            <person name="Maruyama T."/>
            <person name="Minagawa J."/>
            <person name="Obokata J."/>
            <person name="Shigenobu S."/>
        </authorList>
    </citation>
    <scope>NUCLEOTIDE SEQUENCE [LARGE SCALE GENOMIC DNA]</scope>
</reference>
<feature type="region of interest" description="Disordered" evidence="5">
    <location>
        <begin position="241"/>
        <end position="286"/>
    </location>
</feature>
<name>A0AAV4CZ95_9GAST</name>
<dbReference type="InterPro" id="IPR000276">
    <property type="entry name" value="GPCR_Rhodpsn"/>
</dbReference>
<feature type="transmembrane region" description="Helical" evidence="6">
    <location>
        <begin position="211"/>
        <end position="234"/>
    </location>
</feature>
<keyword evidence="2 6" id="KW-0812">Transmembrane</keyword>